<dbReference type="InterPro" id="IPR024079">
    <property type="entry name" value="MetalloPept_cat_dom_sf"/>
</dbReference>
<keyword evidence="3" id="KW-0732">Signal</keyword>
<comment type="caution">
    <text evidence="6">The sequence shown here is derived from an EMBL/GenBank/DDBJ whole genome shotgun (WGS) entry which is preliminary data.</text>
</comment>
<protein>
    <submittedName>
        <fullName evidence="6">Zinc metalloproteinase/disintegrin</fullName>
    </submittedName>
</protein>
<dbReference type="InterPro" id="IPR036508">
    <property type="entry name" value="Chitin-bd_dom_sf"/>
</dbReference>
<dbReference type="GO" id="GO:0006509">
    <property type="term" value="P:membrane protein ectodomain proteolysis"/>
    <property type="evidence" value="ECO:0007669"/>
    <property type="project" value="TreeGrafter"/>
</dbReference>
<feature type="binding site" evidence="2">
    <location>
        <position position="288"/>
    </location>
    <ligand>
        <name>Zn(2+)</name>
        <dbReference type="ChEBI" id="CHEBI:29105"/>
        <note>catalytic</note>
    </ligand>
</feature>
<evidence type="ECO:0000256" key="2">
    <source>
        <dbReference type="PROSITE-ProRule" id="PRU00276"/>
    </source>
</evidence>
<organism evidence="6 7">
    <name type="scientific">Folsomia candida</name>
    <name type="common">Springtail</name>
    <dbReference type="NCBI Taxonomy" id="158441"/>
    <lineage>
        <taxon>Eukaryota</taxon>
        <taxon>Metazoa</taxon>
        <taxon>Ecdysozoa</taxon>
        <taxon>Arthropoda</taxon>
        <taxon>Hexapoda</taxon>
        <taxon>Collembola</taxon>
        <taxon>Entomobryomorpha</taxon>
        <taxon>Isotomoidea</taxon>
        <taxon>Isotomidae</taxon>
        <taxon>Proisotominae</taxon>
        <taxon>Folsomia</taxon>
    </lineage>
</organism>
<feature type="active site" evidence="2">
    <location>
        <position position="285"/>
    </location>
</feature>
<proteinExistence type="predicted"/>
<comment type="caution">
    <text evidence="2">Lacks conserved residue(s) required for the propagation of feature annotation.</text>
</comment>
<keyword evidence="1" id="KW-0378">Hydrolase</keyword>
<sequence length="522" mass="56945">MNLFLVAIFSTIISTTHSTVPVFHENFKIVSIRGRDDAGGDIYEDVTPRKDALDELENSILQDAKQNTVVKINPDGNSLRGMVNGRTISHDNDGVHEIGEISAFVDTNADYVNIPGDAQNWLNQSNLNTRTIGIQTVAVVELVLVIDFSIFTLFNGEIGTITEYYAVFVKGVNNLFATNVDPNITFQLVGIYVLESRDVQPFVENYNNFDGSFDIHGILREFSTYMTTNAANYVAYDSAALMSTENFGSIGGVAWLGGTCSDGWKATINRDRRRTFDGVRILAHEMGHNLGSPHDGDSTSAACPLSDGYIMHTSGGMDENRFKFSECSKDAMRSYIDSEEGSCLFVNNAVGDPLPVPDKNPGDIFSIEMYCVLTYGPDATVKVANDMCASMQCRWPGPCPEPDEAYTCTWSGTNFQPAPDGASCGEADAGTICFLGKCVTLADLPTTTTTLAPLTSTTLRSTTTPIPGFVCEADGIFHYPLNCSQYIRCITIFGKMYSYLYTCPANYIFNPSNSLCSRGVCS</sequence>
<keyword evidence="1" id="KW-0645">Protease</keyword>
<gene>
    <name evidence="6" type="ORF">Fcan01_09078</name>
</gene>
<dbReference type="InterPro" id="IPR002557">
    <property type="entry name" value="Chitin-bd_dom"/>
</dbReference>
<dbReference type="EMBL" id="LNIX01000004">
    <property type="protein sequence ID" value="OXA55722.1"/>
    <property type="molecule type" value="Genomic_DNA"/>
</dbReference>
<reference evidence="6 7" key="1">
    <citation type="submission" date="2015-12" db="EMBL/GenBank/DDBJ databases">
        <title>The genome of Folsomia candida.</title>
        <authorList>
            <person name="Faddeeva A."/>
            <person name="Derks M.F."/>
            <person name="Anvar Y."/>
            <person name="Smit S."/>
            <person name="Van Straalen N."/>
            <person name="Roelofs D."/>
        </authorList>
    </citation>
    <scope>NUCLEOTIDE SEQUENCE [LARGE SCALE GENOMIC DNA]</scope>
    <source>
        <strain evidence="6 7">VU population</strain>
        <tissue evidence="6">Whole body</tissue>
    </source>
</reference>
<dbReference type="OMA" id="KVANDMC"/>
<keyword evidence="7" id="KW-1185">Reference proteome</keyword>
<accession>A0A226EDX2</accession>
<feature type="binding site" evidence="2">
    <location>
        <position position="284"/>
    </location>
    <ligand>
        <name>Zn(2+)</name>
        <dbReference type="ChEBI" id="CHEBI:29105"/>
        <note>catalytic</note>
    </ligand>
</feature>
<evidence type="ECO:0000313" key="6">
    <source>
        <dbReference type="EMBL" id="OXA55722.1"/>
    </source>
</evidence>
<dbReference type="SUPFAM" id="SSF55486">
    <property type="entry name" value="Metalloproteases ('zincins'), catalytic domain"/>
    <property type="match status" value="1"/>
</dbReference>
<dbReference type="PROSITE" id="PS50940">
    <property type="entry name" value="CHIT_BIND_II"/>
    <property type="match status" value="1"/>
</dbReference>
<evidence type="ECO:0000313" key="7">
    <source>
        <dbReference type="Proteomes" id="UP000198287"/>
    </source>
</evidence>
<dbReference type="Pfam" id="PF01607">
    <property type="entry name" value="CBM_14"/>
    <property type="match status" value="1"/>
</dbReference>
<keyword evidence="6" id="KW-0401">Integrin</keyword>
<dbReference type="Gene3D" id="3.40.1620.60">
    <property type="match status" value="1"/>
</dbReference>
<dbReference type="PROSITE" id="PS50215">
    <property type="entry name" value="ADAM_MEPRO"/>
    <property type="match status" value="1"/>
</dbReference>
<keyword evidence="1" id="KW-0482">Metalloprotease</keyword>
<dbReference type="Gene3D" id="2.170.140.10">
    <property type="entry name" value="Chitin binding domain"/>
    <property type="match status" value="1"/>
</dbReference>
<dbReference type="PANTHER" id="PTHR11905:SF159">
    <property type="entry name" value="ADAM METALLOPROTEASE"/>
    <property type="match status" value="1"/>
</dbReference>
<dbReference type="Pfam" id="PF01421">
    <property type="entry name" value="Reprolysin"/>
    <property type="match status" value="1"/>
</dbReference>
<dbReference type="GO" id="GO:0008061">
    <property type="term" value="F:chitin binding"/>
    <property type="evidence" value="ECO:0007669"/>
    <property type="project" value="InterPro"/>
</dbReference>
<dbReference type="GO" id="GO:0007229">
    <property type="term" value="P:integrin-mediated signaling pathway"/>
    <property type="evidence" value="ECO:0007669"/>
    <property type="project" value="UniProtKB-KW"/>
</dbReference>
<feature type="domain" description="Peptidase M12B" evidence="4">
    <location>
        <begin position="138"/>
        <end position="348"/>
    </location>
</feature>
<dbReference type="GO" id="GO:0005576">
    <property type="term" value="C:extracellular region"/>
    <property type="evidence" value="ECO:0007669"/>
    <property type="project" value="InterPro"/>
</dbReference>
<evidence type="ECO:0000256" key="3">
    <source>
        <dbReference type="SAM" id="SignalP"/>
    </source>
</evidence>
<feature type="binding site" evidence="2">
    <location>
        <position position="294"/>
    </location>
    <ligand>
        <name>Zn(2+)</name>
        <dbReference type="ChEBI" id="CHEBI:29105"/>
        <note>catalytic</note>
    </ligand>
</feature>
<feature type="domain" description="Chitin-binding type-2" evidence="5">
    <location>
        <begin position="468"/>
        <end position="516"/>
    </location>
</feature>
<dbReference type="OrthoDB" id="10035764at2759"/>
<dbReference type="InterPro" id="IPR001590">
    <property type="entry name" value="Peptidase_M12B"/>
</dbReference>
<dbReference type="Gene3D" id="3.40.390.10">
    <property type="entry name" value="Collagenase (Catalytic Domain)"/>
    <property type="match status" value="1"/>
</dbReference>
<dbReference type="GO" id="GO:0046872">
    <property type="term" value="F:metal ion binding"/>
    <property type="evidence" value="ECO:0007669"/>
    <property type="project" value="UniProtKB-KW"/>
</dbReference>
<evidence type="ECO:0000256" key="1">
    <source>
        <dbReference type="ARBA" id="ARBA00023049"/>
    </source>
</evidence>
<dbReference type="PANTHER" id="PTHR11905">
    <property type="entry name" value="ADAM A DISINTEGRIN AND METALLOPROTEASE DOMAIN"/>
    <property type="match status" value="1"/>
</dbReference>
<dbReference type="AlphaFoldDB" id="A0A226EDX2"/>
<evidence type="ECO:0000259" key="4">
    <source>
        <dbReference type="PROSITE" id="PS50215"/>
    </source>
</evidence>
<name>A0A226EDX2_FOLCA</name>
<dbReference type="Proteomes" id="UP000198287">
    <property type="component" value="Unassembled WGS sequence"/>
</dbReference>
<keyword evidence="2" id="KW-0862">Zinc</keyword>
<evidence type="ECO:0000259" key="5">
    <source>
        <dbReference type="PROSITE" id="PS50940"/>
    </source>
</evidence>
<dbReference type="GO" id="GO:0004222">
    <property type="term" value="F:metalloendopeptidase activity"/>
    <property type="evidence" value="ECO:0007669"/>
    <property type="project" value="InterPro"/>
</dbReference>
<feature type="chain" id="PRO_5011991106" evidence="3">
    <location>
        <begin position="19"/>
        <end position="522"/>
    </location>
</feature>
<dbReference type="SUPFAM" id="SSF57625">
    <property type="entry name" value="Invertebrate chitin-binding proteins"/>
    <property type="match status" value="1"/>
</dbReference>
<keyword evidence="2" id="KW-0479">Metal-binding</keyword>
<feature type="signal peptide" evidence="3">
    <location>
        <begin position="1"/>
        <end position="18"/>
    </location>
</feature>